<dbReference type="EMBL" id="VDMN01000001">
    <property type="protein sequence ID" value="TNM65269.1"/>
    <property type="molecule type" value="Genomic_DNA"/>
</dbReference>
<gene>
    <name evidence="1" type="ORF">FHP24_03030</name>
</gene>
<reference evidence="1 2" key="1">
    <citation type="submission" date="2019-06" db="EMBL/GenBank/DDBJ databases">
        <title>The draft genome of Rhizobium smilacinae PTYR-5.</title>
        <authorList>
            <person name="Liu L."/>
            <person name="Li L."/>
            <person name="Zhang X."/>
        </authorList>
    </citation>
    <scope>NUCLEOTIDE SEQUENCE [LARGE SCALE GENOMIC DNA]</scope>
    <source>
        <strain evidence="1 2">PTYR-5</strain>
    </source>
</reference>
<proteinExistence type="predicted"/>
<accession>A0A5C4XPU4</accession>
<dbReference type="RefSeq" id="WP_139672659.1">
    <property type="nucleotide sequence ID" value="NZ_VDMN01000001.1"/>
</dbReference>
<organism evidence="1 2">
    <name type="scientific">Aliirhizobium smilacinae</name>
    <dbReference type="NCBI Taxonomy" id="1395944"/>
    <lineage>
        <taxon>Bacteria</taxon>
        <taxon>Pseudomonadati</taxon>
        <taxon>Pseudomonadota</taxon>
        <taxon>Alphaproteobacteria</taxon>
        <taxon>Hyphomicrobiales</taxon>
        <taxon>Rhizobiaceae</taxon>
        <taxon>Aliirhizobium</taxon>
    </lineage>
</organism>
<keyword evidence="2" id="KW-1185">Reference proteome</keyword>
<sequence>MIDRREGTITSPFGTLHTADTTSSVVKLVDGDYVIEFSAHGFASNWSSAYSRLFSYTRAGEYLGVLVMDYADNLDAGCIAADSKTCFRVTDAGDRIFVWDSGATAQGGTVSYSARLSRVDLSVGVDGHQSNHLVFLKAIGPFRLRRAT</sequence>
<protein>
    <submittedName>
        <fullName evidence="1">Uncharacterized protein</fullName>
    </submittedName>
</protein>
<evidence type="ECO:0000313" key="2">
    <source>
        <dbReference type="Proteomes" id="UP000311605"/>
    </source>
</evidence>
<evidence type="ECO:0000313" key="1">
    <source>
        <dbReference type="EMBL" id="TNM65269.1"/>
    </source>
</evidence>
<comment type="caution">
    <text evidence="1">The sequence shown here is derived from an EMBL/GenBank/DDBJ whole genome shotgun (WGS) entry which is preliminary data.</text>
</comment>
<dbReference type="Proteomes" id="UP000311605">
    <property type="component" value="Unassembled WGS sequence"/>
</dbReference>
<name>A0A5C4XPU4_9HYPH</name>
<dbReference type="AlphaFoldDB" id="A0A5C4XPU4"/>